<feature type="chain" id="PRO_5047485797" evidence="2">
    <location>
        <begin position="22"/>
        <end position="99"/>
    </location>
</feature>
<reference evidence="3 4" key="1">
    <citation type="submission" date="2020-11" db="EMBL/GenBank/DDBJ databases">
        <title>Hymenobacter sp.</title>
        <authorList>
            <person name="Kim M.K."/>
        </authorList>
    </citation>
    <scope>NUCLEOTIDE SEQUENCE [LARGE SCALE GENOMIC DNA]</scope>
    <source>
        <strain evidence="3 4">BT594</strain>
    </source>
</reference>
<comment type="caution">
    <text evidence="3">The sequence shown here is derived from an EMBL/GenBank/DDBJ whole genome shotgun (WGS) entry which is preliminary data.</text>
</comment>
<feature type="signal peptide" evidence="2">
    <location>
        <begin position="1"/>
        <end position="21"/>
    </location>
</feature>
<keyword evidence="4" id="KW-1185">Reference proteome</keyword>
<organism evidence="3 4">
    <name type="scientific">Hymenobacter guriensis</name>
    <dbReference type="NCBI Taxonomy" id="2793065"/>
    <lineage>
        <taxon>Bacteria</taxon>
        <taxon>Pseudomonadati</taxon>
        <taxon>Bacteroidota</taxon>
        <taxon>Cytophagia</taxon>
        <taxon>Cytophagales</taxon>
        <taxon>Hymenobacteraceae</taxon>
        <taxon>Hymenobacter</taxon>
    </lineage>
</organism>
<evidence type="ECO:0000256" key="2">
    <source>
        <dbReference type="SAM" id="SignalP"/>
    </source>
</evidence>
<accession>A0ABS0L7Q6</accession>
<sequence length="99" mass="10546">MIHALAVSLLASLLLASLVRAARPGNLLHSTVGAAWEWWLVYRPVWLPAKASGDCAFCTCFWVPGLPVAALAALCTPAGGWAVCVPLLVAFLCEHFTSR</sequence>
<feature type="transmembrane region" description="Helical" evidence="1">
    <location>
        <begin position="71"/>
        <end position="93"/>
    </location>
</feature>
<evidence type="ECO:0000256" key="1">
    <source>
        <dbReference type="SAM" id="Phobius"/>
    </source>
</evidence>
<protein>
    <submittedName>
        <fullName evidence="3">Uncharacterized protein</fullName>
    </submittedName>
</protein>
<dbReference type="RefSeq" id="WP_196957179.1">
    <property type="nucleotide sequence ID" value="NZ_JADWYK010000021.1"/>
</dbReference>
<gene>
    <name evidence="3" type="ORF">I5L79_21625</name>
</gene>
<evidence type="ECO:0000313" key="4">
    <source>
        <dbReference type="Proteomes" id="UP000601099"/>
    </source>
</evidence>
<keyword evidence="1" id="KW-0472">Membrane</keyword>
<evidence type="ECO:0000313" key="3">
    <source>
        <dbReference type="EMBL" id="MBG8556160.1"/>
    </source>
</evidence>
<keyword evidence="1" id="KW-1133">Transmembrane helix</keyword>
<dbReference type="Proteomes" id="UP000601099">
    <property type="component" value="Unassembled WGS sequence"/>
</dbReference>
<keyword evidence="1" id="KW-0812">Transmembrane</keyword>
<name>A0ABS0L7Q6_9BACT</name>
<keyword evidence="2" id="KW-0732">Signal</keyword>
<proteinExistence type="predicted"/>
<dbReference type="EMBL" id="JADWYK010000021">
    <property type="protein sequence ID" value="MBG8556160.1"/>
    <property type="molecule type" value="Genomic_DNA"/>
</dbReference>